<organism evidence="1 2">
    <name type="scientific">Burkholderia ubonensis</name>
    <dbReference type="NCBI Taxonomy" id="101571"/>
    <lineage>
        <taxon>Bacteria</taxon>
        <taxon>Pseudomonadati</taxon>
        <taxon>Pseudomonadota</taxon>
        <taxon>Betaproteobacteria</taxon>
        <taxon>Burkholderiales</taxon>
        <taxon>Burkholderiaceae</taxon>
        <taxon>Burkholderia</taxon>
        <taxon>Burkholderia cepacia complex</taxon>
    </lineage>
</organism>
<dbReference type="AlphaFoldDB" id="A0A103RH38"/>
<proteinExistence type="predicted"/>
<comment type="caution">
    <text evidence="1">The sequence shown here is derived from an EMBL/GenBank/DDBJ whole genome shotgun (WGS) entry which is preliminary data.</text>
</comment>
<dbReference type="Proteomes" id="UP000064029">
    <property type="component" value="Unassembled WGS sequence"/>
</dbReference>
<reference evidence="1 2" key="1">
    <citation type="submission" date="2015-11" db="EMBL/GenBank/DDBJ databases">
        <title>Expanding the genomic diversity of Burkholderia species for the development of highly accurate diagnostics.</title>
        <authorList>
            <person name="Sahl J."/>
            <person name="Keim P."/>
            <person name="Wagner D."/>
        </authorList>
    </citation>
    <scope>NUCLEOTIDE SEQUENCE [LARGE SCALE GENOMIC DNA]</scope>
    <source>
        <strain evidence="1 2">MSMB2036</strain>
    </source>
</reference>
<dbReference type="EMBL" id="LOXM01000119">
    <property type="protein sequence ID" value="KVG67724.1"/>
    <property type="molecule type" value="Genomic_DNA"/>
</dbReference>
<gene>
    <name evidence="1" type="ORF">WJ33_24375</name>
</gene>
<sequence>MRNLSDISVWIRFLYGIVGDAVCSFSASKGFAEGFSDGVAAFRKLTVGQLGLCDICVAIVCVSANLRHFLVGAAGVLVAECNGHFILGSSFVRFAQ</sequence>
<evidence type="ECO:0000313" key="2">
    <source>
        <dbReference type="Proteomes" id="UP000064029"/>
    </source>
</evidence>
<accession>A0A103RH38</accession>
<name>A0A103RH38_9BURK</name>
<evidence type="ECO:0000313" key="1">
    <source>
        <dbReference type="EMBL" id="KVG67724.1"/>
    </source>
</evidence>
<protein>
    <submittedName>
        <fullName evidence="1">Uncharacterized protein</fullName>
    </submittedName>
</protein>